<sequence>MFQRTKGFVDWSSFRD</sequence>
<dbReference type="AlphaFoldDB" id="A0A0E9T9S2"/>
<organism evidence="1">
    <name type="scientific">Anguilla anguilla</name>
    <name type="common">European freshwater eel</name>
    <name type="synonym">Muraena anguilla</name>
    <dbReference type="NCBI Taxonomy" id="7936"/>
    <lineage>
        <taxon>Eukaryota</taxon>
        <taxon>Metazoa</taxon>
        <taxon>Chordata</taxon>
        <taxon>Craniata</taxon>
        <taxon>Vertebrata</taxon>
        <taxon>Euteleostomi</taxon>
        <taxon>Actinopterygii</taxon>
        <taxon>Neopterygii</taxon>
        <taxon>Teleostei</taxon>
        <taxon>Anguilliformes</taxon>
        <taxon>Anguillidae</taxon>
        <taxon>Anguilla</taxon>
    </lineage>
</organism>
<dbReference type="EMBL" id="GBXM01058942">
    <property type="protein sequence ID" value="JAH49635.1"/>
    <property type="molecule type" value="Transcribed_RNA"/>
</dbReference>
<accession>A0A0E9T9S2</accession>
<reference evidence="1" key="1">
    <citation type="submission" date="2014-11" db="EMBL/GenBank/DDBJ databases">
        <authorList>
            <person name="Amaro Gonzalez C."/>
        </authorList>
    </citation>
    <scope>NUCLEOTIDE SEQUENCE</scope>
</reference>
<protein>
    <submittedName>
        <fullName evidence="1">Uncharacterized protein</fullName>
    </submittedName>
</protein>
<reference evidence="1" key="2">
    <citation type="journal article" date="2015" name="Fish Shellfish Immunol.">
        <title>Early steps in the European eel (Anguilla anguilla)-Vibrio vulnificus interaction in the gills: Role of the RtxA13 toxin.</title>
        <authorList>
            <person name="Callol A."/>
            <person name="Pajuelo D."/>
            <person name="Ebbesson L."/>
            <person name="Teles M."/>
            <person name="MacKenzie S."/>
            <person name="Amaro C."/>
        </authorList>
    </citation>
    <scope>NUCLEOTIDE SEQUENCE</scope>
</reference>
<evidence type="ECO:0000313" key="1">
    <source>
        <dbReference type="EMBL" id="JAH49635.1"/>
    </source>
</evidence>
<proteinExistence type="predicted"/>
<name>A0A0E9T9S2_ANGAN</name>